<dbReference type="Proteomes" id="UP000002216">
    <property type="component" value="Chromosome"/>
</dbReference>
<organism evidence="3 4">
    <name type="scientific">Desulfomicrobium baculatum (strain DSM 4028 / VKM B-1378 / X)</name>
    <name type="common">Desulfovibrio baculatus</name>
    <dbReference type="NCBI Taxonomy" id="525897"/>
    <lineage>
        <taxon>Bacteria</taxon>
        <taxon>Pseudomonadati</taxon>
        <taxon>Thermodesulfobacteriota</taxon>
        <taxon>Desulfovibrionia</taxon>
        <taxon>Desulfovibrionales</taxon>
        <taxon>Desulfomicrobiaceae</taxon>
        <taxon>Desulfomicrobium</taxon>
    </lineage>
</organism>
<protein>
    <submittedName>
        <fullName evidence="3">Glutamine amidotransferase of anthranilate synthase</fullName>
    </submittedName>
</protein>
<evidence type="ECO:0000256" key="1">
    <source>
        <dbReference type="ARBA" id="ARBA00022962"/>
    </source>
</evidence>
<evidence type="ECO:0000313" key="3">
    <source>
        <dbReference type="EMBL" id="ACU90889.1"/>
    </source>
</evidence>
<dbReference type="PRINTS" id="PR00097">
    <property type="entry name" value="ANTSNTHASEII"/>
</dbReference>
<dbReference type="GO" id="GO:0016740">
    <property type="term" value="F:transferase activity"/>
    <property type="evidence" value="ECO:0007669"/>
    <property type="project" value="UniProtKB-KW"/>
</dbReference>
<dbReference type="HOGENOM" id="CLU_014340_1_2_7"/>
<keyword evidence="1 3" id="KW-0315">Glutamine amidotransferase</keyword>
<reference evidence="3 4" key="1">
    <citation type="journal article" date="2009" name="Stand. Genomic Sci.">
        <title>Complete genome sequence of Desulfomicrobium baculatum type strain (X).</title>
        <authorList>
            <person name="Copeland A."/>
            <person name="Spring S."/>
            <person name="Goker M."/>
            <person name="Schneider S."/>
            <person name="Lapidus A."/>
            <person name="Del Rio T.G."/>
            <person name="Tice H."/>
            <person name="Cheng J.F."/>
            <person name="Chen F."/>
            <person name="Nolan M."/>
            <person name="Bruce D."/>
            <person name="Goodwin L."/>
            <person name="Pitluck S."/>
            <person name="Ivanova N."/>
            <person name="Mavrommatis K."/>
            <person name="Ovchinnikova G."/>
            <person name="Pati A."/>
            <person name="Chen A."/>
            <person name="Palaniappan K."/>
            <person name="Land M."/>
            <person name="Hauser L."/>
            <person name="Chang Y.J."/>
            <person name="Jeffries C.C."/>
            <person name="Meincke L."/>
            <person name="Sims D."/>
            <person name="Brettin T."/>
            <person name="Detter J.C."/>
            <person name="Han C."/>
            <person name="Chain P."/>
            <person name="Bristow J."/>
            <person name="Eisen J.A."/>
            <person name="Markowitz V."/>
            <person name="Hugenholtz P."/>
            <person name="Kyrpides N.C."/>
            <person name="Klenk H.P."/>
            <person name="Lucas S."/>
        </authorList>
    </citation>
    <scope>NUCLEOTIDE SEQUENCE [LARGE SCALE GENOMIC DNA]</scope>
    <source>
        <strain evidence="4">DSM 4028 / VKM B-1378 / X</strain>
    </source>
</reference>
<keyword evidence="3" id="KW-0808">Transferase</keyword>
<dbReference type="InterPro" id="IPR017926">
    <property type="entry name" value="GATASE"/>
</dbReference>
<proteinExistence type="predicted"/>
<dbReference type="Gene3D" id="3.40.50.880">
    <property type="match status" value="1"/>
</dbReference>
<sequence length="194" mass="21235">MILLIDNFDSFTFNLVQVFQSLGANPLVLRNNEPEILNLATDPRLRGAIISPGPSHPRNTGLCLQFLDLVPKSVPVLGVCLGHQTLAHHSGVTVGSARRIMHGKTSDIRHAGTGLFAGLPNPMQIGRYHSLAVHEEGRTDLPFTVTARTDRGEVMALAFRDRPWVGVQFHPESVLTPDGPKLLKNFLSMCDTTE</sequence>
<dbReference type="InterPro" id="IPR029062">
    <property type="entry name" value="Class_I_gatase-like"/>
</dbReference>
<dbReference type="EMBL" id="CP001629">
    <property type="protein sequence ID" value="ACU90889.1"/>
    <property type="molecule type" value="Genomic_DNA"/>
</dbReference>
<dbReference type="PANTHER" id="PTHR43418:SF4">
    <property type="entry name" value="MULTIFUNCTIONAL TRYPTOPHAN BIOSYNTHESIS PROTEIN"/>
    <property type="match status" value="1"/>
</dbReference>
<dbReference type="NCBIfam" id="TIGR00566">
    <property type="entry name" value="trpG_papA"/>
    <property type="match status" value="1"/>
</dbReference>
<accession>C7LU91</accession>
<dbReference type="PRINTS" id="PR00096">
    <property type="entry name" value="GATASE"/>
</dbReference>
<dbReference type="PRINTS" id="PR00099">
    <property type="entry name" value="CPSGATASE"/>
</dbReference>
<dbReference type="FunFam" id="3.40.50.880:FF:000003">
    <property type="entry name" value="Anthranilate synthase component II"/>
    <property type="match status" value="1"/>
</dbReference>
<dbReference type="eggNOG" id="COG0512">
    <property type="taxonomic scope" value="Bacteria"/>
</dbReference>
<dbReference type="RefSeq" id="WP_015774978.1">
    <property type="nucleotide sequence ID" value="NC_013173.1"/>
</dbReference>
<dbReference type="MEROPS" id="C26.955"/>
<keyword evidence="4" id="KW-1185">Reference proteome</keyword>
<dbReference type="STRING" id="525897.Dbac_2813"/>
<dbReference type="AlphaFoldDB" id="C7LU91"/>
<dbReference type="KEGG" id="dba:Dbac_2813"/>
<dbReference type="GO" id="GO:0000162">
    <property type="term" value="P:L-tryptophan biosynthetic process"/>
    <property type="evidence" value="ECO:0007669"/>
    <property type="project" value="TreeGrafter"/>
</dbReference>
<evidence type="ECO:0000313" key="4">
    <source>
        <dbReference type="Proteomes" id="UP000002216"/>
    </source>
</evidence>
<dbReference type="PANTHER" id="PTHR43418">
    <property type="entry name" value="MULTIFUNCTIONAL TRYPTOPHAN BIOSYNTHESIS PROTEIN-RELATED"/>
    <property type="match status" value="1"/>
</dbReference>
<name>C7LU91_DESBD</name>
<feature type="domain" description="Glutamine amidotransferase" evidence="2">
    <location>
        <begin position="3"/>
        <end position="187"/>
    </location>
</feature>
<dbReference type="Pfam" id="PF00117">
    <property type="entry name" value="GATase"/>
    <property type="match status" value="1"/>
</dbReference>
<dbReference type="GO" id="GO:0004049">
    <property type="term" value="F:anthranilate synthase activity"/>
    <property type="evidence" value="ECO:0007669"/>
    <property type="project" value="TreeGrafter"/>
</dbReference>
<dbReference type="PROSITE" id="PS51273">
    <property type="entry name" value="GATASE_TYPE_1"/>
    <property type="match status" value="1"/>
</dbReference>
<dbReference type="InterPro" id="IPR006221">
    <property type="entry name" value="TrpG/PapA_dom"/>
</dbReference>
<gene>
    <name evidence="3" type="ordered locus">Dbac_2813</name>
</gene>
<dbReference type="CDD" id="cd01743">
    <property type="entry name" value="GATase1_Anthranilate_Synthase"/>
    <property type="match status" value="1"/>
</dbReference>
<evidence type="ECO:0000259" key="2">
    <source>
        <dbReference type="Pfam" id="PF00117"/>
    </source>
</evidence>
<dbReference type="GO" id="GO:0005829">
    <property type="term" value="C:cytosol"/>
    <property type="evidence" value="ECO:0007669"/>
    <property type="project" value="TreeGrafter"/>
</dbReference>
<dbReference type="SUPFAM" id="SSF52317">
    <property type="entry name" value="Class I glutamine amidotransferase-like"/>
    <property type="match status" value="1"/>
</dbReference>
<dbReference type="InterPro" id="IPR050472">
    <property type="entry name" value="Anth_synth/Amidotransfase"/>
</dbReference>